<sequence length="370" mass="40712" precursor="true">MLMSHISKDKLFLSLLLVGFVAIFFNPWVSALLAPNTAEQLLNGDFSQVNRWRENFSAYFIAITLEAVPFMIMGTLASALIELFVPAGFLPKMAKKLGILGVPAVVLAAPLFPICECGVVPVARRLLKKGLPLSHTIAYLLAAPIFNPVVLLGTWLAFYKDPIYPILRGAGGIFVALLVAFAFYGYSRRRALLNADAFSQPAYPIIPIQPHVPTVPTSRLNRLSTIWRDLAFHVREDFLEIAPYFLFGVFLASCMKTFIPQEALFQWGGHAILGPAIMMVAAFVMSLCSEADAFLAASFVEFDVVSHMAFLVLGPMLDIKLIIMYSSLLRGRFIALLSLAVVVGTTLYLIFMDRVLWGYLDLLLGGGGLL</sequence>
<dbReference type="HOGENOM" id="CLU_039914_2_0_5"/>
<dbReference type="PANTHER" id="PTHR34184:SF4">
    <property type="entry name" value="UPF0718 PROTEIN YCGR"/>
    <property type="match status" value="1"/>
</dbReference>
<feature type="transmembrane region" description="Helical" evidence="7">
    <location>
        <begin position="166"/>
        <end position="186"/>
    </location>
</feature>
<name>A0LCJ6_MAGMM</name>
<keyword evidence="4 7" id="KW-0812">Transmembrane</keyword>
<gene>
    <name evidence="8" type="ordered locus">Mmc1_3199</name>
</gene>
<evidence type="ECO:0000256" key="1">
    <source>
        <dbReference type="ARBA" id="ARBA00004651"/>
    </source>
</evidence>
<evidence type="ECO:0000256" key="5">
    <source>
        <dbReference type="ARBA" id="ARBA00022989"/>
    </source>
</evidence>
<feature type="transmembrane region" description="Helical" evidence="7">
    <location>
        <begin position="333"/>
        <end position="351"/>
    </location>
</feature>
<evidence type="ECO:0000256" key="3">
    <source>
        <dbReference type="ARBA" id="ARBA00022475"/>
    </source>
</evidence>
<dbReference type="eggNOG" id="COG0701">
    <property type="taxonomic scope" value="Bacteria"/>
</dbReference>
<protein>
    <submittedName>
        <fullName evidence="8">Permease</fullName>
    </submittedName>
</protein>
<evidence type="ECO:0000256" key="4">
    <source>
        <dbReference type="ARBA" id="ARBA00022692"/>
    </source>
</evidence>
<dbReference type="Pfam" id="PF03773">
    <property type="entry name" value="ArsP_1"/>
    <property type="match status" value="1"/>
</dbReference>
<dbReference type="AlphaFoldDB" id="A0LCJ6"/>
<comment type="similarity">
    <text evidence="2">Belongs to the UPF0718 family.</text>
</comment>
<dbReference type="InterPro" id="IPR005524">
    <property type="entry name" value="DUF318"/>
</dbReference>
<keyword evidence="9" id="KW-1185">Reference proteome</keyword>
<evidence type="ECO:0000256" key="2">
    <source>
        <dbReference type="ARBA" id="ARBA00006386"/>
    </source>
</evidence>
<accession>A0LCJ6</accession>
<feature type="transmembrane region" description="Helical" evidence="7">
    <location>
        <begin position="136"/>
        <end position="159"/>
    </location>
</feature>
<organism evidence="8 9">
    <name type="scientific">Magnetococcus marinus (strain ATCC BAA-1437 / JCM 17883 / MC-1)</name>
    <dbReference type="NCBI Taxonomy" id="156889"/>
    <lineage>
        <taxon>Bacteria</taxon>
        <taxon>Pseudomonadati</taxon>
        <taxon>Pseudomonadota</taxon>
        <taxon>Magnetococcia</taxon>
        <taxon>Magnetococcales</taxon>
        <taxon>Magnetococcaceae</taxon>
        <taxon>Magnetococcus</taxon>
    </lineage>
</organism>
<proteinExistence type="inferred from homology"/>
<keyword evidence="3" id="KW-1003">Cell membrane</keyword>
<feature type="transmembrane region" description="Helical" evidence="7">
    <location>
        <begin position="241"/>
        <end position="259"/>
    </location>
</feature>
<evidence type="ECO:0000313" key="8">
    <source>
        <dbReference type="EMBL" id="ABK45689.1"/>
    </source>
</evidence>
<comment type="subcellular location">
    <subcellularLocation>
        <location evidence="1">Cell membrane</location>
        <topology evidence="1">Multi-pass membrane protein</topology>
    </subcellularLocation>
</comment>
<feature type="transmembrane region" description="Helical" evidence="7">
    <location>
        <begin position="57"/>
        <end position="85"/>
    </location>
</feature>
<reference evidence="8 9" key="2">
    <citation type="journal article" date="2012" name="Int. J. Syst. Evol. Microbiol.">
        <title>Magnetococcus marinus gen. nov., sp. nov., a marine, magnetotactic bacterium that represents a novel lineage (Magnetococcaceae fam. nov.; Magnetococcales ord. nov.) at the base of the Alphaproteobacteria.</title>
        <authorList>
            <person name="Bazylinski D.A."/>
            <person name="Williams T.J."/>
            <person name="Lefevre C.T."/>
            <person name="Berg R.J."/>
            <person name="Zhang C.L."/>
            <person name="Bowser S.S."/>
            <person name="Dean A.J."/>
            <person name="Beveridge T.J."/>
        </authorList>
    </citation>
    <scope>NUCLEOTIDE SEQUENCE [LARGE SCALE GENOMIC DNA]</scope>
    <source>
        <strain evidence="9">ATCC BAA-1437 / JCM 17883 / MC-1</strain>
    </source>
</reference>
<keyword evidence="6 7" id="KW-0472">Membrane</keyword>
<dbReference type="PANTHER" id="PTHR34184">
    <property type="entry name" value="UPF0718 PROTEIN YCGR"/>
    <property type="match status" value="1"/>
</dbReference>
<reference evidence="9" key="1">
    <citation type="journal article" date="2009" name="Appl. Environ. Microbiol.">
        <title>Complete genome sequence of the chemolithoautotrophic marine magnetotactic coccus strain MC-1.</title>
        <authorList>
            <person name="Schubbe S."/>
            <person name="Williams T.J."/>
            <person name="Xie G."/>
            <person name="Kiss H.E."/>
            <person name="Brettin T.S."/>
            <person name="Martinez D."/>
            <person name="Ross C.A."/>
            <person name="Schuler D."/>
            <person name="Cox B.L."/>
            <person name="Nealson K.H."/>
            <person name="Bazylinski D.A."/>
        </authorList>
    </citation>
    <scope>NUCLEOTIDE SEQUENCE [LARGE SCALE GENOMIC DNA]</scope>
    <source>
        <strain evidence="9">ATCC BAA-1437 / JCM 17883 / MC-1</strain>
    </source>
</reference>
<evidence type="ECO:0000256" key="6">
    <source>
        <dbReference type="ARBA" id="ARBA00023136"/>
    </source>
</evidence>
<dbReference type="STRING" id="156889.Mmc1_3199"/>
<dbReference type="GO" id="GO:0005886">
    <property type="term" value="C:plasma membrane"/>
    <property type="evidence" value="ECO:0007669"/>
    <property type="project" value="UniProtKB-SubCell"/>
</dbReference>
<dbReference type="Proteomes" id="UP000002586">
    <property type="component" value="Chromosome"/>
</dbReference>
<evidence type="ECO:0000313" key="9">
    <source>
        <dbReference type="Proteomes" id="UP000002586"/>
    </source>
</evidence>
<dbReference type="InterPro" id="IPR052923">
    <property type="entry name" value="UPF0718"/>
</dbReference>
<dbReference type="EMBL" id="CP000471">
    <property type="protein sequence ID" value="ABK45689.1"/>
    <property type="molecule type" value="Genomic_DNA"/>
</dbReference>
<keyword evidence="5 7" id="KW-1133">Transmembrane helix</keyword>
<dbReference type="KEGG" id="mgm:Mmc1_3199"/>
<evidence type="ECO:0000256" key="7">
    <source>
        <dbReference type="SAM" id="Phobius"/>
    </source>
</evidence>
<feature type="transmembrane region" description="Helical" evidence="7">
    <location>
        <begin position="271"/>
        <end position="287"/>
    </location>
</feature>
<feature type="transmembrane region" description="Helical" evidence="7">
    <location>
        <begin position="97"/>
        <end position="124"/>
    </location>
</feature>